<evidence type="ECO:0000313" key="4">
    <source>
        <dbReference type="Proteomes" id="UP000431922"/>
    </source>
</evidence>
<accession>A0A845AZD9</accession>
<gene>
    <name evidence="3" type="ORF">GRI65_02420</name>
</gene>
<keyword evidence="2" id="KW-0732">Signal</keyword>
<evidence type="ECO:0000313" key="3">
    <source>
        <dbReference type="EMBL" id="MXP43308.1"/>
    </source>
</evidence>
<proteinExistence type="predicted"/>
<name>A0A845AZD9_9SPHN</name>
<evidence type="ECO:0000256" key="2">
    <source>
        <dbReference type="SAM" id="SignalP"/>
    </source>
</evidence>
<dbReference type="EMBL" id="WTYL01000001">
    <property type="protein sequence ID" value="MXP43308.1"/>
    <property type="molecule type" value="Genomic_DNA"/>
</dbReference>
<keyword evidence="4" id="KW-1185">Reference proteome</keyword>
<protein>
    <submittedName>
        <fullName evidence="3">Uncharacterized protein</fullName>
    </submittedName>
</protein>
<dbReference type="AlphaFoldDB" id="A0A845AZD9"/>
<feature type="compositionally biased region" description="Low complexity" evidence="1">
    <location>
        <begin position="228"/>
        <end position="237"/>
    </location>
</feature>
<reference evidence="3 4" key="1">
    <citation type="submission" date="2019-12" db="EMBL/GenBank/DDBJ databases">
        <title>Genomic-based taxomic classification of the family Erythrobacteraceae.</title>
        <authorList>
            <person name="Xu L."/>
        </authorList>
    </citation>
    <scope>NUCLEOTIDE SEQUENCE [LARGE SCALE GENOMIC DNA]</scope>
    <source>
        <strain evidence="3 4">KCTC 42453</strain>
    </source>
</reference>
<comment type="caution">
    <text evidence="3">The sequence shown here is derived from an EMBL/GenBank/DDBJ whole genome shotgun (WGS) entry which is preliminary data.</text>
</comment>
<feature type="region of interest" description="Disordered" evidence="1">
    <location>
        <begin position="204"/>
        <end position="261"/>
    </location>
</feature>
<dbReference type="RefSeq" id="WP_160754928.1">
    <property type="nucleotide sequence ID" value="NZ_WTYL01000001.1"/>
</dbReference>
<dbReference type="Proteomes" id="UP000431922">
    <property type="component" value="Unassembled WGS sequence"/>
</dbReference>
<feature type="signal peptide" evidence="2">
    <location>
        <begin position="1"/>
        <end position="26"/>
    </location>
</feature>
<feature type="chain" id="PRO_5032884849" evidence="2">
    <location>
        <begin position="27"/>
        <end position="261"/>
    </location>
</feature>
<sequence>MKRISLLSSSAGLIAALSLAATPAAAADIQVRTPHAASPANNAWEAGSVTVNRDRYRDRYRGRYRGHRDNVDAGDVIGGLLVIGAIAAVASAVSKPKEPRYPAPYPVRSGYNSGSGAARGIDNAADMCVREIESDARVSSVDSVERSGSGWRVSGLLFDGNGFTCQIGQDGRIDDVSYGSAGGFQGSYTQPDDRQWSDDRYAAAWGNAGTGAPTADYSRSEPAQSDSAAGQAPAYPGGPVPGENYQDYPEYSGAPDDRYGD</sequence>
<dbReference type="OrthoDB" id="7510861at2"/>
<organism evidence="3 4">
    <name type="scientific">Allopontixanthobacter sediminis</name>
    <dbReference type="NCBI Taxonomy" id="1689985"/>
    <lineage>
        <taxon>Bacteria</taxon>
        <taxon>Pseudomonadati</taxon>
        <taxon>Pseudomonadota</taxon>
        <taxon>Alphaproteobacteria</taxon>
        <taxon>Sphingomonadales</taxon>
        <taxon>Erythrobacteraceae</taxon>
        <taxon>Allopontixanthobacter</taxon>
    </lineage>
</organism>
<evidence type="ECO:0000256" key="1">
    <source>
        <dbReference type="SAM" id="MobiDB-lite"/>
    </source>
</evidence>